<organism evidence="1 2">
    <name type="scientific">Cylindrotheca closterium</name>
    <dbReference type="NCBI Taxonomy" id="2856"/>
    <lineage>
        <taxon>Eukaryota</taxon>
        <taxon>Sar</taxon>
        <taxon>Stramenopiles</taxon>
        <taxon>Ochrophyta</taxon>
        <taxon>Bacillariophyta</taxon>
        <taxon>Bacillariophyceae</taxon>
        <taxon>Bacillariophycidae</taxon>
        <taxon>Bacillariales</taxon>
        <taxon>Bacillariaceae</taxon>
        <taxon>Cylindrotheca</taxon>
    </lineage>
</organism>
<dbReference type="CDD" id="cd09272">
    <property type="entry name" value="RNase_HI_RT_Ty1"/>
    <property type="match status" value="1"/>
</dbReference>
<reference evidence="1" key="1">
    <citation type="submission" date="2023-08" db="EMBL/GenBank/DDBJ databases">
        <authorList>
            <person name="Audoor S."/>
            <person name="Bilcke G."/>
        </authorList>
    </citation>
    <scope>NUCLEOTIDE SEQUENCE</scope>
</reference>
<name>A0AAD2CUK1_9STRA</name>
<dbReference type="Proteomes" id="UP001295423">
    <property type="component" value="Unassembled WGS sequence"/>
</dbReference>
<protein>
    <recommendedName>
        <fullName evidence="3">Reverse transcriptase Ty1/copia-type domain-containing protein</fullName>
    </recommendedName>
</protein>
<comment type="caution">
    <text evidence="1">The sequence shown here is derived from an EMBL/GenBank/DDBJ whole genome shotgun (WGS) entry which is preliminary data.</text>
</comment>
<proteinExistence type="predicted"/>
<evidence type="ECO:0000313" key="2">
    <source>
        <dbReference type="Proteomes" id="UP001295423"/>
    </source>
</evidence>
<sequence>MEKEIASPIAMNCFTFHLSDYTNSQFAPLRMILKPSKMDDAKEDCVRLLAHHGGLTILHGDVCNAFITAKCLEEIHSTACPEFGECESAVVTINKALYGLRSSSRVYRETFAPFMFTIGFEPTRYDRDVWMRLGEGKSGYNYLCTHVNNFKNVSKDPQRWVNAIVGAFQLKCSGAPDYHLGPASHPETDASDFLHNAGKCQYQMLVGMVQWAITIRHMDIAYGRFPSKQLPVCSDPLEIHPTLLDKKGDFIPNFLKEYPDAKEDRDPKEPKASRKSVQTSVFFDANLAHNLQTCHSITGLLVYVGIEEDMSLRYMLRSLGFPVEEPTNLIEDNLGVIQTASIPEADLKKKHVVISYHCVREAVAAQIVKPIWCDTSKNCAETLGGVKLNAILSRTML</sequence>
<dbReference type="AlphaFoldDB" id="A0AAD2CUK1"/>
<evidence type="ECO:0008006" key="3">
    <source>
        <dbReference type="Google" id="ProtNLM"/>
    </source>
</evidence>
<keyword evidence="2" id="KW-1185">Reference proteome</keyword>
<evidence type="ECO:0000313" key="1">
    <source>
        <dbReference type="EMBL" id="CAJ1946205.1"/>
    </source>
</evidence>
<accession>A0AAD2CUK1</accession>
<gene>
    <name evidence="1" type="ORF">CYCCA115_LOCUS10346</name>
</gene>
<dbReference type="EMBL" id="CAKOGP040001657">
    <property type="protein sequence ID" value="CAJ1946205.1"/>
    <property type="molecule type" value="Genomic_DNA"/>
</dbReference>